<dbReference type="Pfam" id="PF02687">
    <property type="entry name" value="FtsX"/>
    <property type="match status" value="2"/>
</dbReference>
<dbReference type="OrthoDB" id="905059at2"/>
<keyword evidence="4 7" id="KW-1133">Transmembrane helix</keyword>
<evidence type="ECO:0000259" key="9">
    <source>
        <dbReference type="Pfam" id="PF12704"/>
    </source>
</evidence>
<keyword evidence="10" id="KW-0378">Hydrolase</keyword>
<dbReference type="InterPro" id="IPR025857">
    <property type="entry name" value="MacB_PCD"/>
</dbReference>
<dbReference type="RefSeq" id="WP_027291016.1">
    <property type="nucleotide sequence ID" value="NZ_UGVL01000001.1"/>
</dbReference>
<evidence type="ECO:0000313" key="10">
    <source>
        <dbReference type="EMBL" id="SUE32936.1"/>
    </source>
</evidence>
<feature type="transmembrane region" description="Helical" evidence="7">
    <location>
        <begin position="295"/>
        <end position="319"/>
    </location>
</feature>
<gene>
    <name evidence="10" type="primary">macB_2</name>
    <name evidence="10" type="ORF">NCTC11190_00119</name>
</gene>
<evidence type="ECO:0000256" key="6">
    <source>
        <dbReference type="ARBA" id="ARBA00038076"/>
    </source>
</evidence>
<evidence type="ECO:0000256" key="7">
    <source>
        <dbReference type="SAM" id="Phobius"/>
    </source>
</evidence>
<comment type="similarity">
    <text evidence="6">Belongs to the ABC-4 integral membrane protein family.</text>
</comment>
<dbReference type="PANTHER" id="PTHR30572">
    <property type="entry name" value="MEMBRANE COMPONENT OF TRANSPORTER-RELATED"/>
    <property type="match status" value="1"/>
</dbReference>
<dbReference type="InterPro" id="IPR050250">
    <property type="entry name" value="Macrolide_Exporter_MacB"/>
</dbReference>
<dbReference type="EMBL" id="UGVL01000001">
    <property type="protein sequence ID" value="SUE32936.1"/>
    <property type="molecule type" value="Genomic_DNA"/>
</dbReference>
<dbReference type="STRING" id="880526.GCA_000427365_01319"/>
<dbReference type="GO" id="GO:0005886">
    <property type="term" value="C:plasma membrane"/>
    <property type="evidence" value="ECO:0007669"/>
    <property type="project" value="UniProtKB-SubCell"/>
</dbReference>
<dbReference type="AlphaFoldDB" id="A0A379MN80"/>
<dbReference type="EC" id="3.6.3.-" evidence="10"/>
<name>A0A379MN80_9BACT</name>
<sequence>MFKKFLMESFRAKKHRPLSFIINWLGLTLGFAAVIVMYIFIMAQVRHDACFTRPMDDVARCEIDVEQIGSICPDPTARFMTQLPEVVAATRAGQRGNMTVSIPNQPGGARFSLKTMFGDSNLLQVFPFRMVSGGGADALADGTKGLVSRSSAMKLFGSIDVVGKQIEVNNTYPVTITGVFEDIPENSLYNPDVIFTFKMTDPNGKADKWYMWMSECYFRFHPGTDLAAFNKKFQVALIDRMWEDLGSAFAGSPEEYIEEKGGFDSPQVPHVRPFNDCYFTPEVSGAMNMYDPSSLVVLGIIAALVLVIAIINYVNIYTARSTEVIRAMGIKSIMGASRRSLIGFIIGDSVVITFVSAVTAFILAWLLRPLYPMIVGSELSFALSWDILLVLFVGLPVVCGVLSGIFPAVTLTRMKPLDAIANRSSGGRQMSVVRNALIVFQFVISIGLIAATLLINKQMRYLTTLDLGYDRENVVTVSGGSFMNNEKFETFRGRLLTSPSIVDASLIQGNPMQVGQMNTVQITNDQSYTPMYLYGDQHTLHVLGVPMVEGDSISDSNFDRLQWNQTNMVINEAFAKYIRNIAPEVQIPGEKFIGVFKDFQHQPVTEQVTPLVLVRTWSGNPYIRIAAGQIEQALAHIESTFRDMFPNEIYEYEFMDAQFDQMYKLENLFRARLLTFSVLAIFIGCLGLFALVGYSVERRRKEIAIRKVHGAMVGQVVGMLCANFLKWLAVSFVIAVPLVWWMMDKWMSQYAYRTEMSWWIFAVAGLATLVIALFTVLGQSYKAAVENPAHAVKGE</sequence>
<comment type="subcellular location">
    <subcellularLocation>
        <location evidence="1">Cell membrane</location>
        <topology evidence="1">Multi-pass membrane protein</topology>
    </subcellularLocation>
</comment>
<keyword evidence="11" id="KW-1185">Reference proteome</keyword>
<dbReference type="Proteomes" id="UP000255233">
    <property type="component" value="Unassembled WGS sequence"/>
</dbReference>
<keyword evidence="2" id="KW-1003">Cell membrane</keyword>
<dbReference type="GO" id="GO:0005524">
    <property type="term" value="F:ATP binding"/>
    <property type="evidence" value="ECO:0007669"/>
    <property type="project" value="UniProtKB-KW"/>
</dbReference>
<evidence type="ECO:0000256" key="2">
    <source>
        <dbReference type="ARBA" id="ARBA00022475"/>
    </source>
</evidence>
<feature type="domain" description="MacB-like periplasmic core" evidence="9">
    <location>
        <begin position="21"/>
        <end position="233"/>
    </location>
</feature>
<keyword evidence="5 7" id="KW-0472">Membrane</keyword>
<reference evidence="10 11" key="1">
    <citation type="submission" date="2018-06" db="EMBL/GenBank/DDBJ databases">
        <authorList>
            <consortium name="Pathogen Informatics"/>
            <person name="Doyle S."/>
        </authorList>
    </citation>
    <scope>NUCLEOTIDE SEQUENCE [LARGE SCALE GENOMIC DNA]</scope>
    <source>
        <strain evidence="10 11">NCTC11190</strain>
    </source>
</reference>
<evidence type="ECO:0000256" key="5">
    <source>
        <dbReference type="ARBA" id="ARBA00023136"/>
    </source>
</evidence>
<keyword evidence="10" id="KW-0067">ATP-binding</keyword>
<evidence type="ECO:0000256" key="1">
    <source>
        <dbReference type="ARBA" id="ARBA00004651"/>
    </source>
</evidence>
<feature type="transmembrane region" description="Helical" evidence="7">
    <location>
        <begin position="758"/>
        <end position="777"/>
    </location>
</feature>
<keyword evidence="3 7" id="KW-0812">Transmembrane</keyword>
<dbReference type="Pfam" id="PF12704">
    <property type="entry name" value="MacB_PCD"/>
    <property type="match status" value="1"/>
</dbReference>
<evidence type="ECO:0000313" key="11">
    <source>
        <dbReference type="Proteomes" id="UP000255233"/>
    </source>
</evidence>
<evidence type="ECO:0000256" key="4">
    <source>
        <dbReference type="ARBA" id="ARBA00022989"/>
    </source>
</evidence>
<feature type="transmembrane region" description="Helical" evidence="7">
    <location>
        <begin position="717"/>
        <end position="743"/>
    </location>
</feature>
<organism evidence="10 11">
    <name type="scientific">Rikenella microfusus</name>
    <dbReference type="NCBI Taxonomy" id="28139"/>
    <lineage>
        <taxon>Bacteria</taxon>
        <taxon>Pseudomonadati</taxon>
        <taxon>Bacteroidota</taxon>
        <taxon>Bacteroidia</taxon>
        <taxon>Bacteroidales</taxon>
        <taxon>Rikenellaceae</taxon>
        <taxon>Rikenella</taxon>
    </lineage>
</organism>
<keyword evidence="10" id="KW-0547">Nucleotide-binding</keyword>
<dbReference type="PANTHER" id="PTHR30572:SF4">
    <property type="entry name" value="ABC TRANSPORTER PERMEASE YTRF"/>
    <property type="match status" value="1"/>
</dbReference>
<proteinExistence type="inferred from homology"/>
<feature type="transmembrane region" description="Helical" evidence="7">
    <location>
        <begin position="340"/>
        <end position="367"/>
    </location>
</feature>
<feature type="domain" description="ABC3 transporter permease C-terminal" evidence="8">
    <location>
        <begin position="675"/>
        <end position="787"/>
    </location>
</feature>
<dbReference type="GO" id="GO:0022857">
    <property type="term" value="F:transmembrane transporter activity"/>
    <property type="evidence" value="ECO:0007669"/>
    <property type="project" value="TreeGrafter"/>
</dbReference>
<evidence type="ECO:0000259" key="8">
    <source>
        <dbReference type="Pfam" id="PF02687"/>
    </source>
</evidence>
<feature type="domain" description="ABC3 transporter permease C-terminal" evidence="8">
    <location>
        <begin position="300"/>
        <end position="416"/>
    </location>
</feature>
<feature type="transmembrane region" description="Helical" evidence="7">
    <location>
        <begin position="21"/>
        <end position="43"/>
    </location>
</feature>
<accession>A0A379MN80</accession>
<feature type="transmembrane region" description="Helical" evidence="7">
    <location>
        <begin position="387"/>
        <end position="411"/>
    </location>
</feature>
<feature type="transmembrane region" description="Helical" evidence="7">
    <location>
        <begin position="432"/>
        <end position="455"/>
    </location>
</feature>
<feature type="transmembrane region" description="Helical" evidence="7">
    <location>
        <begin position="673"/>
        <end position="696"/>
    </location>
</feature>
<dbReference type="GO" id="GO:0016787">
    <property type="term" value="F:hydrolase activity"/>
    <property type="evidence" value="ECO:0007669"/>
    <property type="project" value="UniProtKB-KW"/>
</dbReference>
<protein>
    <submittedName>
        <fullName evidence="10">Macrolide export ATP-binding/permease protein MacB</fullName>
        <ecNumber evidence="10">3.6.3.-</ecNumber>
    </submittedName>
</protein>
<dbReference type="InterPro" id="IPR003838">
    <property type="entry name" value="ABC3_permease_C"/>
</dbReference>
<evidence type="ECO:0000256" key="3">
    <source>
        <dbReference type="ARBA" id="ARBA00022692"/>
    </source>
</evidence>